<dbReference type="PANTHER" id="PTHR30383">
    <property type="entry name" value="THIOESTERASE 1/PROTEASE 1/LYSOPHOSPHOLIPASE L1"/>
    <property type="match status" value="1"/>
</dbReference>
<dbReference type="PANTHER" id="PTHR30383:SF5">
    <property type="entry name" value="SGNH HYDROLASE-TYPE ESTERASE DOMAIN-CONTAINING PROTEIN"/>
    <property type="match status" value="1"/>
</dbReference>
<feature type="chain" id="PRO_5044276668" description="SGNH hydrolase-type esterase domain-containing protein" evidence="1">
    <location>
        <begin position="19"/>
        <end position="235"/>
    </location>
</feature>
<gene>
    <name evidence="3" type="ORF">WHR41_04452</name>
</gene>
<proteinExistence type="predicted"/>
<comment type="caution">
    <text evidence="3">The sequence shown here is derived from an EMBL/GenBank/DDBJ whole genome shotgun (WGS) entry which is preliminary data.</text>
</comment>
<reference evidence="3 4" key="1">
    <citation type="journal article" date="2020" name="Microbiol. Resour. Announc.">
        <title>Draft Genome Sequence of a Cladosporium Species Isolated from the Mesophotic Ascidian Didemnum maculosum.</title>
        <authorList>
            <person name="Gioti A."/>
            <person name="Siaperas R."/>
            <person name="Nikolaivits E."/>
            <person name="Le Goff G."/>
            <person name="Ouazzani J."/>
            <person name="Kotoulas G."/>
            <person name="Topakas E."/>
        </authorList>
    </citation>
    <scope>NUCLEOTIDE SEQUENCE [LARGE SCALE GENOMIC DNA]</scope>
    <source>
        <strain evidence="3 4">TM138-S3</strain>
    </source>
</reference>
<dbReference type="SUPFAM" id="SSF52266">
    <property type="entry name" value="SGNH hydrolase"/>
    <property type="match status" value="1"/>
</dbReference>
<organism evidence="3 4">
    <name type="scientific">Cladosporium halotolerans</name>
    <dbReference type="NCBI Taxonomy" id="1052096"/>
    <lineage>
        <taxon>Eukaryota</taxon>
        <taxon>Fungi</taxon>
        <taxon>Dikarya</taxon>
        <taxon>Ascomycota</taxon>
        <taxon>Pezizomycotina</taxon>
        <taxon>Dothideomycetes</taxon>
        <taxon>Dothideomycetidae</taxon>
        <taxon>Cladosporiales</taxon>
        <taxon>Cladosporiaceae</taxon>
        <taxon>Cladosporium</taxon>
    </lineage>
</organism>
<dbReference type="InterPro" id="IPR036514">
    <property type="entry name" value="SGNH_hydro_sf"/>
</dbReference>
<dbReference type="CDD" id="cd01833">
    <property type="entry name" value="XynB_like"/>
    <property type="match status" value="1"/>
</dbReference>
<dbReference type="Proteomes" id="UP000803884">
    <property type="component" value="Unassembled WGS sequence"/>
</dbReference>
<dbReference type="InterPro" id="IPR051532">
    <property type="entry name" value="Ester_Hydrolysis_Enzymes"/>
</dbReference>
<sequence>MRFFSSLIALCTAASALAAPTQHEARQTTLSGKKLTILPLGDSITYGIGSSSSNSYRQFLLSSLQSAGASVDYVGTVRSGTMSDKDNEGHPGWTIDQISGAVTNVKNAGIAPNVVLVHAGTNDCNTYGSETAYVRLGSLIDKVVAAWPQAAVVVAKIIPAQSANTQKNIQAFNSRVQSVVSQRANAGKRVSVVDMSTLNAASDLSDSLHPNDQGFKKMANIWLDGVKKVNSLGWI</sequence>
<dbReference type="RefSeq" id="XP_069230384.1">
    <property type="nucleotide sequence ID" value="XM_069373058.1"/>
</dbReference>
<dbReference type="EMBL" id="JAAQHG020000011">
    <property type="protein sequence ID" value="KAL1587279.1"/>
    <property type="molecule type" value="Genomic_DNA"/>
</dbReference>
<evidence type="ECO:0000313" key="3">
    <source>
        <dbReference type="EMBL" id="KAL1587279.1"/>
    </source>
</evidence>
<dbReference type="Gene3D" id="3.40.50.1110">
    <property type="entry name" value="SGNH hydrolase"/>
    <property type="match status" value="1"/>
</dbReference>
<dbReference type="AlphaFoldDB" id="A0AB34KQM4"/>
<accession>A0AB34KQM4</accession>
<evidence type="ECO:0000313" key="4">
    <source>
        <dbReference type="Proteomes" id="UP000803884"/>
    </source>
</evidence>
<evidence type="ECO:0000256" key="1">
    <source>
        <dbReference type="SAM" id="SignalP"/>
    </source>
</evidence>
<dbReference type="GO" id="GO:0004622">
    <property type="term" value="F:phosphatidylcholine lysophospholipase activity"/>
    <property type="evidence" value="ECO:0007669"/>
    <property type="project" value="TreeGrafter"/>
</dbReference>
<dbReference type="InterPro" id="IPR013830">
    <property type="entry name" value="SGNH_hydro"/>
</dbReference>
<feature type="signal peptide" evidence="1">
    <location>
        <begin position="1"/>
        <end position="18"/>
    </location>
</feature>
<dbReference type="Pfam" id="PF13472">
    <property type="entry name" value="Lipase_GDSL_2"/>
    <property type="match status" value="1"/>
</dbReference>
<keyword evidence="4" id="KW-1185">Reference proteome</keyword>
<feature type="domain" description="SGNH hydrolase-type esterase" evidence="2">
    <location>
        <begin position="40"/>
        <end position="215"/>
    </location>
</feature>
<dbReference type="GeneID" id="96005896"/>
<protein>
    <recommendedName>
        <fullName evidence="2">SGNH hydrolase-type esterase domain-containing protein</fullName>
    </recommendedName>
</protein>
<keyword evidence="1" id="KW-0732">Signal</keyword>
<evidence type="ECO:0000259" key="2">
    <source>
        <dbReference type="Pfam" id="PF13472"/>
    </source>
</evidence>
<name>A0AB34KQM4_9PEZI</name>